<protein>
    <recommendedName>
        <fullName evidence="4">Lipoprotein</fullName>
    </recommendedName>
</protein>
<dbReference type="PROSITE" id="PS51257">
    <property type="entry name" value="PROKAR_LIPOPROTEIN"/>
    <property type="match status" value="1"/>
</dbReference>
<feature type="compositionally biased region" description="Basic and acidic residues" evidence="1">
    <location>
        <begin position="131"/>
        <end position="151"/>
    </location>
</feature>
<gene>
    <name evidence="2" type="ORF">H8S08_08105</name>
</gene>
<organism evidence="2 3">
    <name type="scientific">Alistipes hominis</name>
    <dbReference type="NCBI Taxonomy" id="2763015"/>
    <lineage>
        <taxon>Bacteria</taxon>
        <taxon>Pseudomonadati</taxon>
        <taxon>Bacteroidota</taxon>
        <taxon>Bacteroidia</taxon>
        <taxon>Bacteroidales</taxon>
        <taxon>Rikenellaceae</taxon>
        <taxon>Alistipes</taxon>
    </lineage>
</organism>
<name>A0ABR7CN51_9BACT</name>
<sequence>MKNITCCLSILSGLLLQSCDITRMEPPAYKTDRASTRTYENLIFYEVLTDGQQYDAARLSLIASNIRKNTDVKYTALFIEYKEYGSAPSYAATSMNGDSVVTRLKSGEETRNGQETDAPPADSSVDSLNEPEQKTETADRRKQPSDSDDKTVLGRFRDQFSSVYTVYEQGGRHYLDNAFADGSHSLQELEVRTRNGAKTYHAADSPDEFYVIRNGKFYCYDLDGNLGVVYDPY</sequence>
<proteinExistence type="predicted"/>
<dbReference type="Proteomes" id="UP000636891">
    <property type="component" value="Unassembled WGS sequence"/>
</dbReference>
<comment type="caution">
    <text evidence="2">The sequence shown here is derived from an EMBL/GenBank/DDBJ whole genome shotgun (WGS) entry which is preliminary data.</text>
</comment>
<evidence type="ECO:0008006" key="4">
    <source>
        <dbReference type="Google" id="ProtNLM"/>
    </source>
</evidence>
<reference evidence="2 3" key="1">
    <citation type="submission" date="2020-08" db="EMBL/GenBank/DDBJ databases">
        <title>Genome public.</title>
        <authorList>
            <person name="Liu C."/>
            <person name="Sun Q."/>
        </authorList>
    </citation>
    <scope>NUCLEOTIDE SEQUENCE [LARGE SCALE GENOMIC DNA]</scope>
    <source>
        <strain evidence="2 3">New-7</strain>
    </source>
</reference>
<keyword evidence="3" id="KW-1185">Reference proteome</keyword>
<feature type="compositionally biased region" description="Basic and acidic residues" evidence="1">
    <location>
        <begin position="105"/>
        <end position="114"/>
    </location>
</feature>
<feature type="region of interest" description="Disordered" evidence="1">
    <location>
        <begin position="105"/>
        <end position="151"/>
    </location>
</feature>
<evidence type="ECO:0000313" key="2">
    <source>
        <dbReference type="EMBL" id="MBC5616977.1"/>
    </source>
</evidence>
<evidence type="ECO:0000256" key="1">
    <source>
        <dbReference type="SAM" id="MobiDB-lite"/>
    </source>
</evidence>
<dbReference type="RefSeq" id="WP_118656208.1">
    <property type="nucleotide sequence ID" value="NZ_JACOOK010000003.1"/>
</dbReference>
<dbReference type="EMBL" id="JACOOK010000003">
    <property type="protein sequence ID" value="MBC5616977.1"/>
    <property type="molecule type" value="Genomic_DNA"/>
</dbReference>
<evidence type="ECO:0000313" key="3">
    <source>
        <dbReference type="Proteomes" id="UP000636891"/>
    </source>
</evidence>
<accession>A0ABR7CN51</accession>